<name>A0A9Q8PDX5_PASFU</name>
<dbReference type="KEGG" id="ffu:CLAFUR5_11105"/>
<feature type="compositionally biased region" description="Polar residues" evidence="1">
    <location>
        <begin position="27"/>
        <end position="37"/>
    </location>
</feature>
<dbReference type="GeneID" id="71990983"/>
<evidence type="ECO:0000313" key="2">
    <source>
        <dbReference type="EMBL" id="UJO20656.1"/>
    </source>
</evidence>
<reference evidence="2" key="1">
    <citation type="submission" date="2021-12" db="EMBL/GenBank/DDBJ databases">
        <authorList>
            <person name="Zaccaron A."/>
            <person name="Stergiopoulos I."/>
        </authorList>
    </citation>
    <scope>NUCLEOTIDE SEQUENCE</scope>
    <source>
        <strain evidence="2">Race5_Kim</strain>
    </source>
</reference>
<dbReference type="AlphaFoldDB" id="A0A9Q8PDX5"/>
<accession>A0A9Q8PDX5</accession>
<gene>
    <name evidence="2" type="ORF">CLAFUR5_11105</name>
</gene>
<organism evidence="2 3">
    <name type="scientific">Passalora fulva</name>
    <name type="common">Tomato leaf mold</name>
    <name type="synonym">Cladosporium fulvum</name>
    <dbReference type="NCBI Taxonomy" id="5499"/>
    <lineage>
        <taxon>Eukaryota</taxon>
        <taxon>Fungi</taxon>
        <taxon>Dikarya</taxon>
        <taxon>Ascomycota</taxon>
        <taxon>Pezizomycotina</taxon>
        <taxon>Dothideomycetes</taxon>
        <taxon>Dothideomycetidae</taxon>
        <taxon>Mycosphaerellales</taxon>
        <taxon>Mycosphaerellaceae</taxon>
        <taxon>Fulvia</taxon>
    </lineage>
</organism>
<keyword evidence="3" id="KW-1185">Reference proteome</keyword>
<proteinExistence type="predicted"/>
<dbReference type="RefSeq" id="XP_047765022.1">
    <property type="nucleotide sequence ID" value="XM_047910253.1"/>
</dbReference>
<dbReference type="EMBL" id="CP090170">
    <property type="protein sequence ID" value="UJO20656.1"/>
    <property type="molecule type" value="Genomic_DNA"/>
</dbReference>
<sequence length="64" mass="6870">MTFYWKHIKWTGPLGPKGEADVELGKHSSSPNRSTPPASLAIHAPETSTQHEVDVDCLNTGAGL</sequence>
<reference evidence="2" key="2">
    <citation type="journal article" date="2022" name="Microb. Genom.">
        <title>A chromosome-scale genome assembly of the tomato pathogen Cladosporium fulvum reveals a compartmentalized genome architecture and the presence of a dispensable chromosome.</title>
        <authorList>
            <person name="Zaccaron A.Z."/>
            <person name="Chen L.H."/>
            <person name="Samaras A."/>
            <person name="Stergiopoulos I."/>
        </authorList>
    </citation>
    <scope>NUCLEOTIDE SEQUENCE</scope>
    <source>
        <strain evidence="2">Race5_Kim</strain>
    </source>
</reference>
<evidence type="ECO:0000313" key="3">
    <source>
        <dbReference type="Proteomes" id="UP000756132"/>
    </source>
</evidence>
<protein>
    <submittedName>
        <fullName evidence="2">Uncharacterized protein</fullName>
    </submittedName>
</protein>
<dbReference type="Proteomes" id="UP000756132">
    <property type="component" value="Chromosome 8"/>
</dbReference>
<evidence type="ECO:0000256" key="1">
    <source>
        <dbReference type="SAM" id="MobiDB-lite"/>
    </source>
</evidence>
<feature type="region of interest" description="Disordered" evidence="1">
    <location>
        <begin position="12"/>
        <end position="64"/>
    </location>
</feature>